<evidence type="ECO:0000256" key="1">
    <source>
        <dbReference type="SAM" id="MobiDB-lite"/>
    </source>
</evidence>
<gene>
    <name evidence="3" type="ORF">EJ357_44005</name>
</gene>
<feature type="region of interest" description="Disordered" evidence="1">
    <location>
        <begin position="50"/>
        <end position="133"/>
    </location>
</feature>
<dbReference type="KEGG" id="scya:EJ357_44005"/>
<keyword evidence="2" id="KW-1133">Transmembrane helix</keyword>
<proteinExistence type="predicted"/>
<keyword evidence="4" id="KW-1185">Reference proteome</keyword>
<feature type="compositionally biased region" description="Gly residues" evidence="1">
    <location>
        <begin position="120"/>
        <end position="133"/>
    </location>
</feature>
<dbReference type="EMBL" id="CP034539">
    <property type="protein sequence ID" value="AZQ39536.1"/>
    <property type="molecule type" value="Genomic_DNA"/>
</dbReference>
<sequence>MTIASIAATDIASTDIASTDIAAKGALGIGLLVAGLAVVALLIGAFVLGARIRRREPPPPRPEEQPRPPEDGPVQEVREHREPNEVPRSDHRLTPHEMPGHGNIPSRPSPSQERPRWSEGGSGSFGSGGPGRH</sequence>
<dbReference type="RefSeq" id="WP_126397902.1">
    <property type="nucleotide sequence ID" value="NZ_CP034539.1"/>
</dbReference>
<evidence type="ECO:0000256" key="2">
    <source>
        <dbReference type="SAM" id="Phobius"/>
    </source>
</evidence>
<name>A0A3Q9EZG5_9ACTN</name>
<dbReference type="Proteomes" id="UP000280298">
    <property type="component" value="Chromosome"/>
</dbReference>
<evidence type="ECO:0000313" key="4">
    <source>
        <dbReference type="Proteomes" id="UP000280298"/>
    </source>
</evidence>
<dbReference type="InterPro" id="IPR045513">
    <property type="entry name" value="DUF6479"/>
</dbReference>
<feature type="transmembrane region" description="Helical" evidence="2">
    <location>
        <begin position="26"/>
        <end position="48"/>
    </location>
</feature>
<protein>
    <submittedName>
        <fullName evidence="3">Uncharacterized protein</fullName>
    </submittedName>
</protein>
<dbReference type="AlphaFoldDB" id="A0A3Q9EZG5"/>
<dbReference type="OrthoDB" id="4330154at2"/>
<keyword evidence="2" id="KW-0472">Membrane</keyword>
<accession>A0A3Q9EZG5</accession>
<organism evidence="3 4">
    <name type="scientific">Streptomyces cyaneochromogenes</name>
    <dbReference type="NCBI Taxonomy" id="2496836"/>
    <lineage>
        <taxon>Bacteria</taxon>
        <taxon>Bacillati</taxon>
        <taxon>Actinomycetota</taxon>
        <taxon>Actinomycetes</taxon>
        <taxon>Kitasatosporales</taxon>
        <taxon>Streptomycetaceae</taxon>
        <taxon>Streptomyces</taxon>
    </lineage>
</organism>
<evidence type="ECO:0000313" key="3">
    <source>
        <dbReference type="EMBL" id="AZQ39536.1"/>
    </source>
</evidence>
<feature type="compositionally biased region" description="Basic and acidic residues" evidence="1">
    <location>
        <begin position="55"/>
        <end position="99"/>
    </location>
</feature>
<dbReference type="Pfam" id="PF20087">
    <property type="entry name" value="DUF6479"/>
    <property type="match status" value="1"/>
</dbReference>
<keyword evidence="2" id="KW-0812">Transmembrane</keyword>
<reference evidence="3 4" key="1">
    <citation type="journal article" date="2019" name="Int. J. Syst. Evol. Microbiol.">
        <title>Streptomyces cyaneochromogenes sp. nov., a blue pigment-producing actinomycete from manganese-contaminated soil.</title>
        <authorList>
            <person name="Tang X."/>
            <person name="Zhao J."/>
            <person name="Li K."/>
            <person name="Chen Z."/>
            <person name="Sun Y."/>
            <person name="Gao J."/>
        </authorList>
    </citation>
    <scope>NUCLEOTIDE SEQUENCE [LARGE SCALE GENOMIC DNA]</scope>
    <source>
        <strain evidence="3 4">MK-45</strain>
    </source>
</reference>